<keyword evidence="4" id="KW-1185">Reference proteome</keyword>
<proteinExistence type="predicted"/>
<name>A0A0C2XLR7_SERVB</name>
<dbReference type="OrthoDB" id="3350812at2759"/>
<dbReference type="EMBL" id="KN824286">
    <property type="protein sequence ID" value="KIM29952.1"/>
    <property type="molecule type" value="Genomic_DNA"/>
</dbReference>
<gene>
    <name evidence="3" type="ORF">M408DRAFT_99346</name>
</gene>
<dbReference type="HOGENOM" id="CLU_1482858_0_0_1"/>
<feature type="compositionally biased region" description="Polar residues" evidence="1">
    <location>
        <begin position="170"/>
        <end position="182"/>
    </location>
</feature>
<keyword evidence="2" id="KW-0472">Membrane</keyword>
<reference evidence="3 4" key="1">
    <citation type="submission" date="2014-04" db="EMBL/GenBank/DDBJ databases">
        <authorList>
            <consortium name="DOE Joint Genome Institute"/>
            <person name="Kuo A."/>
            <person name="Zuccaro A."/>
            <person name="Kohler A."/>
            <person name="Nagy L.G."/>
            <person name="Floudas D."/>
            <person name="Copeland A."/>
            <person name="Barry K.W."/>
            <person name="Cichocki N."/>
            <person name="Veneault-Fourrey C."/>
            <person name="LaButti K."/>
            <person name="Lindquist E.A."/>
            <person name="Lipzen A."/>
            <person name="Lundell T."/>
            <person name="Morin E."/>
            <person name="Murat C."/>
            <person name="Sun H."/>
            <person name="Tunlid A."/>
            <person name="Henrissat B."/>
            <person name="Grigoriev I.V."/>
            <person name="Hibbett D.S."/>
            <person name="Martin F."/>
            <person name="Nordberg H.P."/>
            <person name="Cantor M.N."/>
            <person name="Hua S.X."/>
        </authorList>
    </citation>
    <scope>NUCLEOTIDE SEQUENCE [LARGE SCALE GENOMIC DNA]</scope>
    <source>
        <strain evidence="3 4">MAFF 305830</strain>
    </source>
</reference>
<protein>
    <submittedName>
        <fullName evidence="3">Uncharacterized protein</fullName>
    </submittedName>
</protein>
<keyword evidence="2" id="KW-1133">Transmembrane helix</keyword>
<dbReference type="AlphaFoldDB" id="A0A0C2XLR7"/>
<feature type="transmembrane region" description="Helical" evidence="2">
    <location>
        <begin position="20"/>
        <end position="41"/>
    </location>
</feature>
<evidence type="ECO:0000256" key="1">
    <source>
        <dbReference type="SAM" id="MobiDB-lite"/>
    </source>
</evidence>
<evidence type="ECO:0000313" key="3">
    <source>
        <dbReference type="EMBL" id="KIM29952.1"/>
    </source>
</evidence>
<sequence length="182" mass="20681">MTEALQFAPRKNSCALATPRLLGIVLLFLLPLEVILVGLQLKHCIDRRQLTRGVYTSGIPLLDTFYQDGAVYFIFIFAVRLTTGILLSTRLVWPCYLLTFIEYSFTSIAISRLFIHLRVVVQRLKWDISVPSTQARSGFTGLFHQPNESALSGDPFQQRTESTHSHHIPLTNSEHWSGKTYT</sequence>
<keyword evidence="2" id="KW-0812">Transmembrane</keyword>
<reference evidence="4" key="2">
    <citation type="submission" date="2015-01" db="EMBL/GenBank/DDBJ databases">
        <title>Evolutionary Origins and Diversification of the Mycorrhizal Mutualists.</title>
        <authorList>
            <consortium name="DOE Joint Genome Institute"/>
            <consortium name="Mycorrhizal Genomics Consortium"/>
            <person name="Kohler A."/>
            <person name="Kuo A."/>
            <person name="Nagy L.G."/>
            <person name="Floudas D."/>
            <person name="Copeland A."/>
            <person name="Barry K.W."/>
            <person name="Cichocki N."/>
            <person name="Veneault-Fourrey C."/>
            <person name="LaButti K."/>
            <person name="Lindquist E.A."/>
            <person name="Lipzen A."/>
            <person name="Lundell T."/>
            <person name="Morin E."/>
            <person name="Murat C."/>
            <person name="Riley R."/>
            <person name="Ohm R."/>
            <person name="Sun H."/>
            <person name="Tunlid A."/>
            <person name="Henrissat B."/>
            <person name="Grigoriev I.V."/>
            <person name="Hibbett D.S."/>
            <person name="Martin F."/>
        </authorList>
    </citation>
    <scope>NUCLEOTIDE SEQUENCE [LARGE SCALE GENOMIC DNA]</scope>
    <source>
        <strain evidence="4">MAFF 305830</strain>
    </source>
</reference>
<accession>A0A0C2XLR7</accession>
<organism evidence="3 4">
    <name type="scientific">Serendipita vermifera MAFF 305830</name>
    <dbReference type="NCBI Taxonomy" id="933852"/>
    <lineage>
        <taxon>Eukaryota</taxon>
        <taxon>Fungi</taxon>
        <taxon>Dikarya</taxon>
        <taxon>Basidiomycota</taxon>
        <taxon>Agaricomycotina</taxon>
        <taxon>Agaricomycetes</taxon>
        <taxon>Sebacinales</taxon>
        <taxon>Serendipitaceae</taxon>
        <taxon>Serendipita</taxon>
    </lineage>
</organism>
<evidence type="ECO:0000256" key="2">
    <source>
        <dbReference type="SAM" id="Phobius"/>
    </source>
</evidence>
<evidence type="ECO:0000313" key="4">
    <source>
        <dbReference type="Proteomes" id="UP000054097"/>
    </source>
</evidence>
<feature type="region of interest" description="Disordered" evidence="1">
    <location>
        <begin position="152"/>
        <end position="182"/>
    </location>
</feature>
<dbReference type="Proteomes" id="UP000054097">
    <property type="component" value="Unassembled WGS sequence"/>
</dbReference>